<dbReference type="InterPro" id="IPR044878">
    <property type="entry name" value="UbiA_sf"/>
</dbReference>
<evidence type="ECO:0000256" key="2">
    <source>
        <dbReference type="ARBA" id="ARBA00004863"/>
    </source>
</evidence>
<evidence type="ECO:0000256" key="5">
    <source>
        <dbReference type="ARBA" id="ARBA00022679"/>
    </source>
</evidence>
<keyword evidence="11" id="KW-1185">Reference proteome</keyword>
<name>A0ABQ6H4Z1_9GAMM</name>
<sequence>MNKFRQIFPSARPPFLILSLVCVLLGTSIAIFNGSSLNILHLILALVGGISAAMSVNLLNEYCDFQSGLDAKTKRTPFSGGTGWLVEHPEYSKSVFNASIVCALIPFLIGIYFAIECGPLIIYGGLLGLLIIATYTNLLNKSALLCLIAPGLGFGTLMTLGSELVQSSGLSEQGILISVIPFLLINNLLLLNQYPDIEADKQVGRNHFPIRFGINVSNIVYGLSLMASALVLAYLIASQAIPSLAALAFIPVMLGAVSFYGMVKYQDQVVNKLHFLGLNAACANLTPLTLAIVLFIS</sequence>
<keyword evidence="5" id="KW-0808">Transferase</keyword>
<comment type="subcellular location">
    <subcellularLocation>
        <location evidence="1">Membrane</location>
        <topology evidence="1">Multi-pass membrane protein</topology>
    </subcellularLocation>
</comment>
<comment type="caution">
    <text evidence="10">The sequence shown here is derived from an EMBL/GenBank/DDBJ whole genome shotgun (WGS) entry which is preliminary data.</text>
</comment>
<keyword evidence="7 9" id="KW-1133">Transmembrane helix</keyword>
<keyword evidence="6 9" id="KW-0812">Transmembrane</keyword>
<dbReference type="Gene3D" id="1.10.357.140">
    <property type="entry name" value="UbiA prenyltransferase"/>
    <property type="match status" value="1"/>
</dbReference>
<evidence type="ECO:0000256" key="3">
    <source>
        <dbReference type="ARBA" id="ARBA00022428"/>
    </source>
</evidence>
<dbReference type="EMBL" id="BSSU01000006">
    <property type="protein sequence ID" value="GLX81820.1"/>
    <property type="molecule type" value="Genomic_DNA"/>
</dbReference>
<keyword evidence="3" id="KW-0474">Menaquinone biosynthesis</keyword>
<feature type="transmembrane region" description="Helical" evidence="9">
    <location>
        <begin position="40"/>
        <end position="59"/>
    </location>
</feature>
<dbReference type="PANTHER" id="PTHR13929:SF0">
    <property type="entry name" value="UBIA PRENYLTRANSFERASE DOMAIN-CONTAINING PROTEIN 1"/>
    <property type="match status" value="1"/>
</dbReference>
<keyword evidence="8 9" id="KW-0472">Membrane</keyword>
<organism evidence="10 11">
    <name type="scientific">Thalassotalea eurytherma</name>
    <dbReference type="NCBI Taxonomy" id="1144278"/>
    <lineage>
        <taxon>Bacteria</taxon>
        <taxon>Pseudomonadati</taxon>
        <taxon>Pseudomonadota</taxon>
        <taxon>Gammaproteobacteria</taxon>
        <taxon>Alteromonadales</taxon>
        <taxon>Colwelliaceae</taxon>
        <taxon>Thalassotalea</taxon>
    </lineage>
</organism>
<feature type="transmembrane region" description="Helical" evidence="9">
    <location>
        <begin position="173"/>
        <end position="191"/>
    </location>
</feature>
<proteinExistence type="predicted"/>
<feature type="transmembrane region" description="Helical" evidence="9">
    <location>
        <begin position="275"/>
        <end position="296"/>
    </location>
</feature>
<evidence type="ECO:0000256" key="7">
    <source>
        <dbReference type="ARBA" id="ARBA00022989"/>
    </source>
</evidence>
<evidence type="ECO:0000256" key="8">
    <source>
        <dbReference type="ARBA" id="ARBA00023136"/>
    </source>
</evidence>
<feature type="transmembrane region" description="Helical" evidence="9">
    <location>
        <begin position="121"/>
        <end position="138"/>
    </location>
</feature>
<evidence type="ECO:0000313" key="11">
    <source>
        <dbReference type="Proteomes" id="UP001157133"/>
    </source>
</evidence>
<dbReference type="CDD" id="cd13962">
    <property type="entry name" value="PT_UbiA_UBIAD1"/>
    <property type="match status" value="1"/>
</dbReference>
<gene>
    <name evidence="10" type="ORF">theurythT_12720</name>
</gene>
<feature type="transmembrane region" description="Helical" evidence="9">
    <location>
        <begin position="95"/>
        <end position="115"/>
    </location>
</feature>
<dbReference type="InterPro" id="IPR000537">
    <property type="entry name" value="UbiA_prenyltransferase"/>
</dbReference>
<evidence type="ECO:0000313" key="10">
    <source>
        <dbReference type="EMBL" id="GLX81820.1"/>
    </source>
</evidence>
<protein>
    <recommendedName>
        <fullName evidence="12">Prenyltransferase</fullName>
    </recommendedName>
</protein>
<dbReference type="InterPro" id="IPR026046">
    <property type="entry name" value="UBIAD1"/>
</dbReference>
<dbReference type="Proteomes" id="UP001157133">
    <property type="component" value="Unassembled WGS sequence"/>
</dbReference>
<comment type="pathway">
    <text evidence="2">Quinol/quinone metabolism; menaquinone biosynthesis.</text>
</comment>
<dbReference type="Pfam" id="PF01040">
    <property type="entry name" value="UbiA"/>
    <property type="match status" value="1"/>
</dbReference>
<evidence type="ECO:0000256" key="6">
    <source>
        <dbReference type="ARBA" id="ARBA00022692"/>
    </source>
</evidence>
<accession>A0ABQ6H4Z1</accession>
<dbReference type="PIRSF" id="PIRSF005355">
    <property type="entry name" value="UBIAD1"/>
    <property type="match status" value="1"/>
</dbReference>
<feature type="transmembrane region" description="Helical" evidence="9">
    <location>
        <begin position="212"/>
        <end position="237"/>
    </location>
</feature>
<dbReference type="RefSeq" id="WP_284207166.1">
    <property type="nucleotide sequence ID" value="NZ_BSSU01000006.1"/>
</dbReference>
<dbReference type="PANTHER" id="PTHR13929">
    <property type="entry name" value="1,4-DIHYDROXY-2-NAPHTHOATE OCTAPRENYLTRANSFERASE"/>
    <property type="match status" value="1"/>
</dbReference>
<evidence type="ECO:0000256" key="4">
    <source>
        <dbReference type="ARBA" id="ARBA00022475"/>
    </source>
</evidence>
<evidence type="ECO:0000256" key="9">
    <source>
        <dbReference type="SAM" id="Phobius"/>
    </source>
</evidence>
<evidence type="ECO:0008006" key="12">
    <source>
        <dbReference type="Google" id="ProtNLM"/>
    </source>
</evidence>
<feature type="transmembrane region" description="Helical" evidence="9">
    <location>
        <begin position="143"/>
        <end position="161"/>
    </location>
</feature>
<keyword evidence="4" id="KW-1003">Cell membrane</keyword>
<evidence type="ECO:0000256" key="1">
    <source>
        <dbReference type="ARBA" id="ARBA00004141"/>
    </source>
</evidence>
<feature type="transmembrane region" description="Helical" evidence="9">
    <location>
        <begin position="243"/>
        <end position="263"/>
    </location>
</feature>
<reference evidence="10 11" key="1">
    <citation type="submission" date="2023-03" db="EMBL/GenBank/DDBJ databases">
        <title>Draft genome sequence of Thalassotalea eurytherma JCM 18482T.</title>
        <authorList>
            <person name="Sawabe T."/>
        </authorList>
    </citation>
    <scope>NUCLEOTIDE SEQUENCE [LARGE SCALE GENOMIC DNA]</scope>
    <source>
        <strain evidence="10 11">JCM 18482</strain>
    </source>
</reference>